<reference evidence="3 4" key="1">
    <citation type="submission" date="2019-06" db="EMBL/GenBank/DDBJ databases">
        <title>Genome sequence of Litorilinea aerophila BAA-2444.</title>
        <authorList>
            <person name="Maclea K.S."/>
            <person name="Maurais E.G."/>
            <person name="Iannazzi L.C."/>
        </authorList>
    </citation>
    <scope>NUCLEOTIDE SEQUENCE [LARGE SCALE GENOMIC DNA]</scope>
    <source>
        <strain evidence="3 4">ATCC BAA-2444</strain>
    </source>
</reference>
<organism evidence="3 4">
    <name type="scientific">Litorilinea aerophila</name>
    <dbReference type="NCBI Taxonomy" id="1204385"/>
    <lineage>
        <taxon>Bacteria</taxon>
        <taxon>Bacillati</taxon>
        <taxon>Chloroflexota</taxon>
        <taxon>Caldilineae</taxon>
        <taxon>Caldilineales</taxon>
        <taxon>Caldilineaceae</taxon>
        <taxon>Litorilinea</taxon>
    </lineage>
</organism>
<dbReference type="GO" id="GO:0004252">
    <property type="term" value="F:serine-type endopeptidase activity"/>
    <property type="evidence" value="ECO:0007669"/>
    <property type="project" value="InterPro"/>
</dbReference>
<keyword evidence="2" id="KW-0378">Hydrolase</keyword>
<comment type="caution">
    <text evidence="3">The sequence shown here is derived from an EMBL/GenBank/DDBJ whole genome shotgun (WGS) entry which is preliminary data.</text>
</comment>
<dbReference type="PANTHER" id="PTHR43343:SF3">
    <property type="entry name" value="PROTEASE DO-LIKE 8, CHLOROPLASTIC"/>
    <property type="match status" value="1"/>
</dbReference>
<dbReference type="AlphaFoldDB" id="A0A540V9H7"/>
<dbReference type="OrthoDB" id="9758917at2"/>
<dbReference type="InterPro" id="IPR009003">
    <property type="entry name" value="Peptidase_S1_PA"/>
</dbReference>
<dbReference type="Proteomes" id="UP000317371">
    <property type="component" value="Unassembled WGS sequence"/>
</dbReference>
<keyword evidence="1 3" id="KW-0645">Protease</keyword>
<dbReference type="InParanoid" id="A0A540V9H7"/>
<dbReference type="SUPFAM" id="SSF50494">
    <property type="entry name" value="Trypsin-like serine proteases"/>
    <property type="match status" value="1"/>
</dbReference>
<sequence>MLITLAALGIYNHLFPPPEPLSINDVNETVVQAMASATPMPAYSSYVYQVIRPSLVLVQVETPGEGTEGEAQHGAGLGSGVVIDANASVLTSLHVVTNSLAITVTFADGTASPAQVVSARPELDIALLSPARLPGVIVPAVLGNPRAMQVGDEAYVVGHPLGLYGSMSAGIISGFDRTFRPPNGGPPLEGLIQFDAAVNPGNSGGPLLNREGHVVGIVTGLANPTDENFFIGIGFAVPITVAAGGGGEIPPY</sequence>
<dbReference type="InterPro" id="IPR051201">
    <property type="entry name" value="Chloro_Bact_Ser_Proteases"/>
</dbReference>
<name>A0A540V9H7_9CHLR</name>
<evidence type="ECO:0000313" key="3">
    <source>
        <dbReference type="EMBL" id="TQE93404.1"/>
    </source>
</evidence>
<dbReference type="Gene3D" id="2.40.10.120">
    <property type="match status" value="1"/>
</dbReference>
<evidence type="ECO:0000256" key="2">
    <source>
        <dbReference type="ARBA" id="ARBA00022801"/>
    </source>
</evidence>
<dbReference type="PRINTS" id="PR00834">
    <property type="entry name" value="PROTEASES2C"/>
</dbReference>
<gene>
    <name evidence="3" type="ORF">FKZ61_21540</name>
</gene>
<evidence type="ECO:0000256" key="1">
    <source>
        <dbReference type="ARBA" id="ARBA00022670"/>
    </source>
</evidence>
<dbReference type="PANTHER" id="PTHR43343">
    <property type="entry name" value="PEPTIDASE S12"/>
    <property type="match status" value="1"/>
</dbReference>
<keyword evidence="4" id="KW-1185">Reference proteome</keyword>
<dbReference type="EMBL" id="VIGC01000041">
    <property type="protein sequence ID" value="TQE93404.1"/>
    <property type="molecule type" value="Genomic_DNA"/>
</dbReference>
<protein>
    <submittedName>
        <fullName evidence="3">Trypsin-like serine protease</fullName>
    </submittedName>
</protein>
<dbReference type="InterPro" id="IPR001940">
    <property type="entry name" value="Peptidase_S1C"/>
</dbReference>
<proteinExistence type="predicted"/>
<dbReference type="Pfam" id="PF13365">
    <property type="entry name" value="Trypsin_2"/>
    <property type="match status" value="1"/>
</dbReference>
<dbReference type="GO" id="GO:0006508">
    <property type="term" value="P:proteolysis"/>
    <property type="evidence" value="ECO:0007669"/>
    <property type="project" value="UniProtKB-KW"/>
</dbReference>
<accession>A0A540V9H7</accession>
<evidence type="ECO:0000313" key="4">
    <source>
        <dbReference type="Proteomes" id="UP000317371"/>
    </source>
</evidence>